<feature type="signal peptide" evidence="1">
    <location>
        <begin position="1"/>
        <end position="25"/>
    </location>
</feature>
<sequence>MEISKAAAAAIFLSFLALSFLGASSQDYYGPPIPPPTPLNRTCPPASSCSDFCYSKYSYPSGFCDHQGYCVCFDYYLCDGNPYTGKTFCDAWCVANGYAPDTSFCDEQGTCLCNFSPHVPSPSPSPSPSPCV</sequence>
<accession>A0AAV5L2M1</accession>
<keyword evidence="1" id="KW-0732">Signal</keyword>
<evidence type="ECO:0000313" key="3">
    <source>
        <dbReference type="Proteomes" id="UP001054252"/>
    </source>
</evidence>
<evidence type="ECO:0000313" key="2">
    <source>
        <dbReference type="EMBL" id="GKV31409.1"/>
    </source>
</evidence>
<keyword evidence="3" id="KW-1185">Reference proteome</keyword>
<dbReference type="AlphaFoldDB" id="A0AAV5L2M1"/>
<evidence type="ECO:0000256" key="1">
    <source>
        <dbReference type="SAM" id="SignalP"/>
    </source>
</evidence>
<name>A0AAV5L2M1_9ROSI</name>
<organism evidence="2 3">
    <name type="scientific">Rubroshorea leprosula</name>
    <dbReference type="NCBI Taxonomy" id="152421"/>
    <lineage>
        <taxon>Eukaryota</taxon>
        <taxon>Viridiplantae</taxon>
        <taxon>Streptophyta</taxon>
        <taxon>Embryophyta</taxon>
        <taxon>Tracheophyta</taxon>
        <taxon>Spermatophyta</taxon>
        <taxon>Magnoliopsida</taxon>
        <taxon>eudicotyledons</taxon>
        <taxon>Gunneridae</taxon>
        <taxon>Pentapetalae</taxon>
        <taxon>rosids</taxon>
        <taxon>malvids</taxon>
        <taxon>Malvales</taxon>
        <taxon>Dipterocarpaceae</taxon>
        <taxon>Rubroshorea</taxon>
    </lineage>
</organism>
<proteinExistence type="predicted"/>
<dbReference type="Proteomes" id="UP001054252">
    <property type="component" value="Unassembled WGS sequence"/>
</dbReference>
<gene>
    <name evidence="2" type="ORF">SLEP1_g40100</name>
</gene>
<dbReference type="EMBL" id="BPVZ01000091">
    <property type="protein sequence ID" value="GKV31409.1"/>
    <property type="molecule type" value="Genomic_DNA"/>
</dbReference>
<feature type="chain" id="PRO_5044011460" evidence="1">
    <location>
        <begin position="26"/>
        <end position="132"/>
    </location>
</feature>
<comment type="caution">
    <text evidence="2">The sequence shown here is derived from an EMBL/GenBank/DDBJ whole genome shotgun (WGS) entry which is preliminary data.</text>
</comment>
<reference evidence="2 3" key="1">
    <citation type="journal article" date="2021" name="Commun. Biol.">
        <title>The genome of Shorea leprosula (Dipterocarpaceae) highlights the ecological relevance of drought in aseasonal tropical rainforests.</title>
        <authorList>
            <person name="Ng K.K.S."/>
            <person name="Kobayashi M.J."/>
            <person name="Fawcett J.A."/>
            <person name="Hatakeyama M."/>
            <person name="Paape T."/>
            <person name="Ng C.H."/>
            <person name="Ang C.C."/>
            <person name="Tnah L.H."/>
            <person name="Lee C.T."/>
            <person name="Nishiyama T."/>
            <person name="Sese J."/>
            <person name="O'Brien M.J."/>
            <person name="Copetti D."/>
            <person name="Mohd Noor M.I."/>
            <person name="Ong R.C."/>
            <person name="Putra M."/>
            <person name="Sireger I.Z."/>
            <person name="Indrioko S."/>
            <person name="Kosugi Y."/>
            <person name="Izuno A."/>
            <person name="Isagi Y."/>
            <person name="Lee S.L."/>
            <person name="Shimizu K.K."/>
        </authorList>
    </citation>
    <scope>NUCLEOTIDE SEQUENCE [LARGE SCALE GENOMIC DNA]</scope>
    <source>
        <strain evidence="2">214</strain>
    </source>
</reference>
<protein>
    <submittedName>
        <fullName evidence="2">Uncharacterized protein</fullName>
    </submittedName>
</protein>